<evidence type="ECO:0000313" key="4">
    <source>
        <dbReference type="Proteomes" id="UP000501427"/>
    </source>
</evidence>
<evidence type="ECO:0000313" key="3">
    <source>
        <dbReference type="EMBL" id="QJT23844.1"/>
    </source>
</evidence>
<dbReference type="InterPro" id="IPR000868">
    <property type="entry name" value="Isochorismatase-like_dom"/>
</dbReference>
<name>A0A6M4YEQ4_AERME</name>
<dbReference type="SUPFAM" id="SSF52499">
    <property type="entry name" value="Isochorismatase-like hydrolases"/>
    <property type="match status" value="1"/>
</dbReference>
<accession>A0A6M4YEQ4</accession>
<feature type="domain" description="Isochorismatase-like" evidence="2">
    <location>
        <begin position="8"/>
        <end position="149"/>
    </location>
</feature>
<dbReference type="PANTHER" id="PTHR43540">
    <property type="entry name" value="PEROXYUREIDOACRYLATE/UREIDOACRYLATE AMIDOHYDROLASE-RELATED"/>
    <property type="match status" value="1"/>
</dbReference>
<proteinExistence type="predicted"/>
<dbReference type="Proteomes" id="UP000501427">
    <property type="component" value="Chromosome"/>
</dbReference>
<reference evidence="3 4" key="1">
    <citation type="submission" date="2019-03" db="EMBL/GenBank/DDBJ databases">
        <title>Novel transposon Tn6433 accelerates the dissemination of tet(E) in Aeromonas from aerobic biofilm under oxytetracycline stress.</title>
        <authorList>
            <person name="Shi Y."/>
            <person name="Tian Z."/>
            <person name="Zhang Y."/>
            <person name="Zhang H."/>
            <person name="Yang M."/>
        </authorList>
    </citation>
    <scope>NUCLEOTIDE SEQUENCE [LARGE SCALE GENOMIC DNA]</scope>
    <source>
        <strain evidence="3 4">T0.1-19</strain>
    </source>
</reference>
<gene>
    <name evidence="3" type="ORF">E4184_22130</name>
</gene>
<sequence length="186" mass="19365">MSSLPHPALLAIDLQVGLLHGPEAPHAGAETLANINRLSQAARAAGVPVLAVRHTGPAGSPIAAGSPFWQLAPELVVGDADRVFDKHRPNAFQGTGLDGWLKEGGVQTLIVAGMKTQYCIDSTCRAAADLGYAVVLVSDAHTCMDTPQLAATQIIAHHNATLAGPFVRLMSSDELCEALSHALQPD</sequence>
<dbReference type="GO" id="GO:0016787">
    <property type="term" value="F:hydrolase activity"/>
    <property type="evidence" value="ECO:0007669"/>
    <property type="project" value="UniProtKB-KW"/>
</dbReference>
<dbReference type="CDD" id="cd01014">
    <property type="entry name" value="nicotinamidase_related"/>
    <property type="match status" value="1"/>
</dbReference>
<dbReference type="InterPro" id="IPR050272">
    <property type="entry name" value="Isochorismatase-like_hydrls"/>
</dbReference>
<dbReference type="AlphaFoldDB" id="A0A6M4YEQ4"/>
<dbReference type="Pfam" id="PF00857">
    <property type="entry name" value="Isochorismatase"/>
    <property type="match status" value="1"/>
</dbReference>
<dbReference type="RefSeq" id="WP_171277113.1">
    <property type="nucleotide sequence ID" value="NZ_CAWPJG010000001.1"/>
</dbReference>
<keyword evidence="1 3" id="KW-0378">Hydrolase</keyword>
<evidence type="ECO:0000259" key="2">
    <source>
        <dbReference type="Pfam" id="PF00857"/>
    </source>
</evidence>
<evidence type="ECO:0000256" key="1">
    <source>
        <dbReference type="ARBA" id="ARBA00022801"/>
    </source>
</evidence>
<organism evidence="3 4">
    <name type="scientific">Aeromonas media</name>
    <dbReference type="NCBI Taxonomy" id="651"/>
    <lineage>
        <taxon>Bacteria</taxon>
        <taxon>Pseudomonadati</taxon>
        <taxon>Pseudomonadota</taxon>
        <taxon>Gammaproteobacteria</taxon>
        <taxon>Aeromonadales</taxon>
        <taxon>Aeromonadaceae</taxon>
        <taxon>Aeromonas</taxon>
    </lineage>
</organism>
<protein>
    <submittedName>
        <fullName evidence="3">Cysteine hydrolase</fullName>
    </submittedName>
</protein>
<dbReference type="EMBL" id="CP038441">
    <property type="protein sequence ID" value="QJT23844.1"/>
    <property type="molecule type" value="Genomic_DNA"/>
</dbReference>
<dbReference type="InterPro" id="IPR036380">
    <property type="entry name" value="Isochorismatase-like_sf"/>
</dbReference>
<dbReference type="Gene3D" id="3.40.50.850">
    <property type="entry name" value="Isochorismatase-like"/>
    <property type="match status" value="1"/>
</dbReference>